<dbReference type="InterPro" id="IPR002937">
    <property type="entry name" value="Amino_oxidase"/>
</dbReference>
<protein>
    <submittedName>
        <fullName evidence="5">Monoamine oxidase</fullName>
    </submittedName>
</protein>
<evidence type="ECO:0000313" key="6">
    <source>
        <dbReference type="Proteomes" id="UP000578112"/>
    </source>
</evidence>
<feature type="binding site" evidence="3">
    <location>
        <begin position="37"/>
        <end position="38"/>
    </location>
    <ligand>
        <name>FAD</name>
        <dbReference type="ChEBI" id="CHEBI:57692"/>
    </ligand>
</feature>
<proteinExistence type="predicted"/>
<dbReference type="RefSeq" id="WP_184996177.1">
    <property type="nucleotide sequence ID" value="NZ_BOMK01000071.1"/>
</dbReference>
<dbReference type="GO" id="GO:0016491">
    <property type="term" value="F:oxidoreductase activity"/>
    <property type="evidence" value="ECO:0007669"/>
    <property type="project" value="UniProtKB-KW"/>
</dbReference>
<dbReference type="PANTHER" id="PTHR10742">
    <property type="entry name" value="FLAVIN MONOAMINE OXIDASE"/>
    <property type="match status" value="1"/>
</dbReference>
<evidence type="ECO:0000259" key="4">
    <source>
        <dbReference type="Pfam" id="PF01593"/>
    </source>
</evidence>
<dbReference type="SUPFAM" id="SSF51905">
    <property type="entry name" value="FAD/NAD(P)-binding domain"/>
    <property type="match status" value="1"/>
</dbReference>
<comment type="cofactor">
    <cofactor evidence="1">
        <name>FAD</name>
        <dbReference type="ChEBI" id="CHEBI:57692"/>
    </cofactor>
</comment>
<evidence type="ECO:0000256" key="1">
    <source>
        <dbReference type="ARBA" id="ARBA00001974"/>
    </source>
</evidence>
<dbReference type="Gene3D" id="3.50.50.60">
    <property type="entry name" value="FAD/NAD(P)-binding domain"/>
    <property type="match status" value="1"/>
</dbReference>
<evidence type="ECO:0000313" key="5">
    <source>
        <dbReference type="EMBL" id="MBB4765058.1"/>
    </source>
</evidence>
<gene>
    <name evidence="5" type="ORF">BJ971_005614</name>
</gene>
<feature type="binding site" evidence="3">
    <location>
        <position position="333"/>
    </location>
    <ligand>
        <name>substrate</name>
    </ligand>
</feature>
<organism evidence="5 6">
    <name type="scientific">Actinoplanes digitatis</name>
    <dbReference type="NCBI Taxonomy" id="1868"/>
    <lineage>
        <taxon>Bacteria</taxon>
        <taxon>Bacillati</taxon>
        <taxon>Actinomycetota</taxon>
        <taxon>Actinomycetes</taxon>
        <taxon>Micromonosporales</taxon>
        <taxon>Micromonosporaceae</taxon>
        <taxon>Actinoplanes</taxon>
    </lineage>
</organism>
<dbReference type="PANTHER" id="PTHR10742:SF410">
    <property type="entry name" value="LYSINE-SPECIFIC HISTONE DEMETHYLASE 2"/>
    <property type="match status" value="1"/>
</dbReference>
<dbReference type="EMBL" id="JACHNH010000001">
    <property type="protein sequence ID" value="MBB4765058.1"/>
    <property type="molecule type" value="Genomic_DNA"/>
</dbReference>
<dbReference type="Pfam" id="PF01593">
    <property type="entry name" value="Amino_oxidase"/>
    <property type="match status" value="1"/>
</dbReference>
<sequence length="456" mass="49506">MSIKDSGPDVVIVGGGFAGVTAARELTERGRSAVLLEARDRLGGRTYTADHDGHAMELGGTWVHPLQPHVWAEIDRYGVETETFPVLEGLRQAVVSGGRVVDLSDDDIAQAIDALAQYCAPGTTLFPEPYSETWGPDPDGLGDRSMRQHLETLNVTPLLRDWVEAMCSLLAFGPIDQAAATEYFRIYALSGWSAEQMLAALSATKLVKGTRELIGAIAAQARLADIRLNSPVRRITQNDDHVRVELTDGDTITAPTAVITLPMNVLNTVEFDPPLSQTKRTASAERHAGAGMKCYVRVKGDIGNVAVLAPEAQSVNWVVTYDHDANGSWLIVFAANPKRLPMKSFDDIAGMQEALQPLLPGVEVESIVGWDWSNDPHALGTWCIYRPGQLAQVLPELRTTEGRLFFASGDSSESWRSFIDGAIESGYHSARHVDEYLTAAGHQTLSPARLNSPIKA</sequence>
<feature type="binding site" evidence="3">
    <location>
        <position position="232"/>
    </location>
    <ligand>
        <name>FAD</name>
        <dbReference type="ChEBI" id="CHEBI:57692"/>
    </ligand>
</feature>
<dbReference type="Gene3D" id="3.90.660.10">
    <property type="match status" value="1"/>
</dbReference>
<dbReference type="InterPro" id="IPR036188">
    <property type="entry name" value="FAD/NAD-bd_sf"/>
</dbReference>
<dbReference type="InterPro" id="IPR001613">
    <property type="entry name" value="Flavin_amine_oxidase"/>
</dbReference>
<evidence type="ECO:0000256" key="3">
    <source>
        <dbReference type="PIRSR" id="PIRSR601613-1"/>
    </source>
</evidence>
<dbReference type="InterPro" id="IPR050281">
    <property type="entry name" value="Flavin_monoamine_oxidase"/>
</dbReference>
<evidence type="ECO:0000256" key="2">
    <source>
        <dbReference type="ARBA" id="ARBA00023002"/>
    </source>
</evidence>
<keyword evidence="6" id="KW-1185">Reference proteome</keyword>
<accession>A0A7W7I250</accession>
<dbReference type="Proteomes" id="UP000578112">
    <property type="component" value="Unassembled WGS sequence"/>
</dbReference>
<feature type="domain" description="Amine oxidase" evidence="4">
    <location>
        <begin position="17"/>
        <end position="433"/>
    </location>
</feature>
<dbReference type="Gene3D" id="1.10.405.10">
    <property type="entry name" value="Guanine Nucleotide Dissociation Inhibitor, domain 1"/>
    <property type="match status" value="1"/>
</dbReference>
<dbReference type="AlphaFoldDB" id="A0A7W7I250"/>
<reference evidence="5 6" key="1">
    <citation type="submission" date="2020-08" db="EMBL/GenBank/DDBJ databases">
        <title>Sequencing the genomes of 1000 actinobacteria strains.</title>
        <authorList>
            <person name="Klenk H.-P."/>
        </authorList>
    </citation>
    <scope>NUCLEOTIDE SEQUENCE [LARGE SCALE GENOMIC DNA]</scope>
    <source>
        <strain evidence="5 6">DSM 43149</strain>
    </source>
</reference>
<name>A0A7W7I250_9ACTN</name>
<comment type="caution">
    <text evidence="5">The sequence shown here is derived from an EMBL/GenBank/DDBJ whole genome shotgun (WGS) entry which is preliminary data.</text>
</comment>
<keyword evidence="2" id="KW-0560">Oxidoreductase</keyword>
<dbReference type="PRINTS" id="PR00757">
    <property type="entry name" value="AMINEOXDASEF"/>
</dbReference>